<feature type="signal peptide" evidence="1">
    <location>
        <begin position="1"/>
        <end position="17"/>
    </location>
</feature>
<sequence>MNKITILLLSTLFTACATGNPYKNDDPVDQALKICGLGYQSQAARVYKGAYAYALKEGSAEFEMKMNDYIKSQTTAMFESMQLKGKEELDILQKEIQENRSCVLNLIEKNRPKTRSEFISSCISDLKNRVGDIGNQYPKVKNWSVIESHPQNSENNIVIKAGIDHGGSDSYWQTLTCRIRNNRYDDLVFMDSN</sequence>
<feature type="chain" id="PRO_5046872655" description="Lipoprotein" evidence="1">
    <location>
        <begin position="18"/>
        <end position="193"/>
    </location>
</feature>
<comment type="caution">
    <text evidence="2">The sequence shown here is derived from an EMBL/GenBank/DDBJ whole genome shotgun (WGS) entry which is preliminary data.</text>
</comment>
<keyword evidence="3" id="KW-1185">Reference proteome</keyword>
<organism evidence="2 3">
    <name type="scientific">Methylophilus glucosoxydans</name>
    <dbReference type="NCBI Taxonomy" id="752553"/>
    <lineage>
        <taxon>Bacteria</taxon>
        <taxon>Pseudomonadati</taxon>
        <taxon>Pseudomonadota</taxon>
        <taxon>Betaproteobacteria</taxon>
        <taxon>Nitrosomonadales</taxon>
        <taxon>Methylophilaceae</taxon>
        <taxon>Methylophilus</taxon>
    </lineage>
</organism>
<proteinExistence type="predicted"/>
<dbReference type="PROSITE" id="PS51257">
    <property type="entry name" value="PROKAR_LIPOPROTEIN"/>
    <property type="match status" value="1"/>
</dbReference>
<dbReference type="RefSeq" id="WP_379073564.1">
    <property type="nucleotide sequence ID" value="NZ_JBHTJW010000001.1"/>
</dbReference>
<dbReference type="EMBL" id="JBHTJW010000001">
    <property type="protein sequence ID" value="MFD0928516.1"/>
    <property type="molecule type" value="Genomic_DNA"/>
</dbReference>
<evidence type="ECO:0000256" key="1">
    <source>
        <dbReference type="SAM" id="SignalP"/>
    </source>
</evidence>
<accession>A0ABW3GD86</accession>
<gene>
    <name evidence="2" type="ORF">ACFQ1T_01865</name>
</gene>
<keyword evidence="1" id="KW-0732">Signal</keyword>
<dbReference type="Proteomes" id="UP001597106">
    <property type="component" value="Unassembled WGS sequence"/>
</dbReference>
<protein>
    <recommendedName>
        <fullName evidence="4">Lipoprotein</fullName>
    </recommendedName>
</protein>
<reference evidence="3" key="1">
    <citation type="journal article" date="2019" name="Int. J. Syst. Evol. Microbiol.">
        <title>The Global Catalogue of Microorganisms (GCM) 10K type strain sequencing project: providing services to taxonomists for standard genome sequencing and annotation.</title>
        <authorList>
            <consortium name="The Broad Institute Genomics Platform"/>
            <consortium name="The Broad Institute Genome Sequencing Center for Infectious Disease"/>
            <person name="Wu L."/>
            <person name="Ma J."/>
        </authorList>
    </citation>
    <scope>NUCLEOTIDE SEQUENCE [LARGE SCALE GENOMIC DNA]</scope>
    <source>
        <strain evidence="3">CCUG 59685</strain>
    </source>
</reference>
<evidence type="ECO:0000313" key="3">
    <source>
        <dbReference type="Proteomes" id="UP001597106"/>
    </source>
</evidence>
<evidence type="ECO:0000313" key="2">
    <source>
        <dbReference type="EMBL" id="MFD0928516.1"/>
    </source>
</evidence>
<evidence type="ECO:0008006" key="4">
    <source>
        <dbReference type="Google" id="ProtNLM"/>
    </source>
</evidence>
<name>A0ABW3GD86_9PROT</name>